<dbReference type="OrthoDB" id="9101001at2"/>
<dbReference type="EMBL" id="STFF01000003">
    <property type="protein sequence ID" value="THU39593.1"/>
    <property type="molecule type" value="Genomic_DNA"/>
</dbReference>
<feature type="region of interest" description="Disordered" evidence="1">
    <location>
        <begin position="484"/>
        <end position="507"/>
    </location>
</feature>
<feature type="compositionally biased region" description="Low complexity" evidence="1">
    <location>
        <begin position="498"/>
        <end position="507"/>
    </location>
</feature>
<proteinExistence type="predicted"/>
<reference evidence="2 3" key="1">
    <citation type="submission" date="2019-04" db="EMBL/GenBank/DDBJ databases">
        <title>Niastella caeni sp. nov., isolated from activated sludge.</title>
        <authorList>
            <person name="Sheng M."/>
        </authorList>
    </citation>
    <scope>NUCLEOTIDE SEQUENCE [LARGE SCALE GENOMIC DNA]</scope>
    <source>
        <strain evidence="2 3">HX-2-15</strain>
    </source>
</reference>
<name>A0A4S8HVD7_9BACT</name>
<evidence type="ECO:0000313" key="3">
    <source>
        <dbReference type="Proteomes" id="UP000306918"/>
    </source>
</evidence>
<dbReference type="RefSeq" id="WP_136577725.1">
    <property type="nucleotide sequence ID" value="NZ_STFF01000003.1"/>
</dbReference>
<gene>
    <name evidence="2" type="ORF">FAM09_13915</name>
</gene>
<organism evidence="2 3">
    <name type="scientific">Niastella caeni</name>
    <dbReference type="NCBI Taxonomy" id="2569763"/>
    <lineage>
        <taxon>Bacteria</taxon>
        <taxon>Pseudomonadati</taxon>
        <taxon>Bacteroidota</taxon>
        <taxon>Chitinophagia</taxon>
        <taxon>Chitinophagales</taxon>
        <taxon>Chitinophagaceae</taxon>
        <taxon>Niastella</taxon>
    </lineage>
</organism>
<comment type="caution">
    <text evidence="2">The sequence shown here is derived from an EMBL/GenBank/DDBJ whole genome shotgun (WGS) entry which is preliminary data.</text>
</comment>
<evidence type="ECO:0000256" key="1">
    <source>
        <dbReference type="SAM" id="MobiDB-lite"/>
    </source>
</evidence>
<dbReference type="Proteomes" id="UP000306918">
    <property type="component" value="Unassembled WGS sequence"/>
</dbReference>
<protein>
    <submittedName>
        <fullName evidence="2">Uncharacterized protein</fullName>
    </submittedName>
</protein>
<sequence length="507" mass="54516">MPTTIPYDPSLVLGSIVHAEILQHMLELSQAQAPIDAAQDTLNSLISVRRSLDMSVQEMMNLNIPVEEVLKEITVINKDIEDAGKDYAKAWVDNVARIKELKSKQLAVHVDYESPVNYGKSDLKSMPLAADSLKLEAQYFSFESNEQSSLSTISNIKGFISNSTSILGSDKSFQVSSAATTQVSSQLENHNISGTLVISATCTHKNAQLLAPFVIDVDKAIRVWNKLFPSDEDKIKTDSPASIAMIAAKAGTREEKSFNIISGATYGSCFIGMVHVLNKTSTRSSQAMVSLAESLQTQASVGKWWAHESGGFGISSSFSSDIKNMLSAQNITSHVSLVTMGFIPSIVSGQVKSAVKQFANFDGAQIMKNLSDLANNTSSEQDSVRSSAEKARVGGQMMSMQKSQISSVMLGVSTIDSAANKMLDINTMMTAFEDYAKSAATPPPNVPFGVPINYYLKPITQAQLAEMWVGKYYPQKFLAVSGDDVTGSPAPQPGGGNTAATTNTNNT</sequence>
<keyword evidence="3" id="KW-1185">Reference proteome</keyword>
<accession>A0A4S8HVD7</accession>
<evidence type="ECO:0000313" key="2">
    <source>
        <dbReference type="EMBL" id="THU39593.1"/>
    </source>
</evidence>
<dbReference type="AlphaFoldDB" id="A0A4S8HVD7"/>